<sequence>MIDASHAQTNGIHPGAPGIARASALMEREPLGRVFELGNRAGATIAVALLVASAVHGAAAARAALTSLELARFTRTVQAYVQQQLTETYEIEVTKPKEPEPPPPPEPEPEPVKAPPPPKAPKEAVAPPPAAAAAGAIIDKAPDPNEPVDLTNTFVTGPGTSYAGGTTQSGGTSTKPVYNAAARATGTPGGTGAATAPPGPSKARAAGLLGDTNWNDCPFPPEADSEDINETWVTIEVQVGVNGRAQGVTIVKDPGHGFARVARQCAMQKPFATELDVNGNAIPGKTKPFRIHFER</sequence>
<gene>
    <name evidence="2" type="ORF">LZC94_08090</name>
</gene>
<keyword evidence="3" id="KW-1185">Reference proteome</keyword>
<evidence type="ECO:0000313" key="3">
    <source>
        <dbReference type="Proteomes" id="UP001370348"/>
    </source>
</evidence>
<evidence type="ECO:0000313" key="2">
    <source>
        <dbReference type="EMBL" id="WXB17228.1"/>
    </source>
</evidence>
<evidence type="ECO:0008006" key="4">
    <source>
        <dbReference type="Google" id="ProtNLM"/>
    </source>
</evidence>
<dbReference type="Proteomes" id="UP001370348">
    <property type="component" value="Chromosome"/>
</dbReference>
<name>A0ABZ2M1Z5_9BACT</name>
<protein>
    <recommendedName>
        <fullName evidence="4">TonB C-terminal domain-containing protein</fullName>
    </recommendedName>
</protein>
<feature type="compositionally biased region" description="Pro residues" evidence="1">
    <location>
        <begin position="101"/>
        <end position="119"/>
    </location>
</feature>
<dbReference type="RefSeq" id="WP_394826858.1">
    <property type="nucleotide sequence ID" value="NZ_CP089984.1"/>
</dbReference>
<feature type="region of interest" description="Disordered" evidence="1">
    <location>
        <begin position="90"/>
        <end position="132"/>
    </location>
</feature>
<dbReference type="EMBL" id="CP089984">
    <property type="protein sequence ID" value="WXB17228.1"/>
    <property type="molecule type" value="Genomic_DNA"/>
</dbReference>
<proteinExistence type="predicted"/>
<evidence type="ECO:0000256" key="1">
    <source>
        <dbReference type="SAM" id="MobiDB-lite"/>
    </source>
</evidence>
<accession>A0ABZ2M1Z5</accession>
<organism evidence="2 3">
    <name type="scientific">Pendulispora albinea</name>
    <dbReference type="NCBI Taxonomy" id="2741071"/>
    <lineage>
        <taxon>Bacteria</taxon>
        <taxon>Pseudomonadati</taxon>
        <taxon>Myxococcota</taxon>
        <taxon>Myxococcia</taxon>
        <taxon>Myxococcales</taxon>
        <taxon>Sorangiineae</taxon>
        <taxon>Pendulisporaceae</taxon>
        <taxon>Pendulispora</taxon>
    </lineage>
</organism>
<reference evidence="2 3" key="1">
    <citation type="submission" date="2021-12" db="EMBL/GenBank/DDBJ databases">
        <title>Discovery of the Pendulisporaceae a myxobacterial family with distinct sporulation behavior and unique specialized metabolism.</title>
        <authorList>
            <person name="Garcia R."/>
            <person name="Popoff A."/>
            <person name="Bader C.D."/>
            <person name="Loehr J."/>
            <person name="Walesch S."/>
            <person name="Walt C."/>
            <person name="Boldt J."/>
            <person name="Bunk B."/>
            <person name="Haeckl F.J.F.P.J."/>
            <person name="Gunesch A.P."/>
            <person name="Birkelbach J."/>
            <person name="Nuebel U."/>
            <person name="Pietschmann T."/>
            <person name="Bach T."/>
            <person name="Mueller R."/>
        </authorList>
    </citation>
    <scope>NUCLEOTIDE SEQUENCE [LARGE SCALE GENOMIC DNA]</scope>
    <source>
        <strain evidence="2 3">MSr11954</strain>
    </source>
</reference>